<dbReference type="PANTHER" id="PTHR28366">
    <property type="entry name" value="CHROMOSOME 1 OPEN READING FRAME 131"/>
    <property type="match status" value="1"/>
</dbReference>
<gene>
    <name evidence="2" type="ORF">HUG17_1294</name>
</gene>
<dbReference type="PANTHER" id="PTHR28366:SF1">
    <property type="entry name" value="CHROMOSOME 1 OPEN READING FRAME 131"/>
    <property type="match status" value="1"/>
</dbReference>
<reference evidence="2" key="2">
    <citation type="journal article" date="2021" name="World Allergy Organ. J.">
        <title>Chromosome-level assembly of Dermatophagoides farinae genome and transcriptome reveals two novel allergens Der f 37 and Der f 39.</title>
        <authorList>
            <person name="Chen J."/>
            <person name="Cai Z."/>
            <person name="Fan D."/>
            <person name="Hu J."/>
            <person name="Hou Y."/>
            <person name="He Y."/>
            <person name="Zhang Z."/>
            <person name="Zhao Z."/>
            <person name="Gao P."/>
            <person name="Hu W."/>
            <person name="Sun J."/>
            <person name="Li J."/>
            <person name="Ji K."/>
        </authorList>
    </citation>
    <scope>NUCLEOTIDE SEQUENCE</scope>
    <source>
        <strain evidence="2">JKM2019</strain>
    </source>
</reference>
<organism evidence="2">
    <name type="scientific">Dermatophagoides farinae</name>
    <name type="common">American house dust mite</name>
    <dbReference type="NCBI Taxonomy" id="6954"/>
    <lineage>
        <taxon>Eukaryota</taxon>
        <taxon>Metazoa</taxon>
        <taxon>Ecdysozoa</taxon>
        <taxon>Arthropoda</taxon>
        <taxon>Chelicerata</taxon>
        <taxon>Arachnida</taxon>
        <taxon>Acari</taxon>
        <taxon>Acariformes</taxon>
        <taxon>Sarcoptiformes</taxon>
        <taxon>Astigmata</taxon>
        <taxon>Psoroptidia</taxon>
        <taxon>Analgoidea</taxon>
        <taxon>Pyroglyphidae</taxon>
        <taxon>Dermatophagoidinae</taxon>
        <taxon>Dermatophagoides</taxon>
    </lineage>
</organism>
<comment type="caution">
    <text evidence="2">The sequence shown here is derived from an EMBL/GenBank/DDBJ whole genome shotgun (WGS) entry which is preliminary data.</text>
</comment>
<feature type="region of interest" description="Disordered" evidence="1">
    <location>
        <begin position="55"/>
        <end position="122"/>
    </location>
</feature>
<dbReference type="AlphaFoldDB" id="A0A9D4SLE0"/>
<proteinExistence type="predicted"/>
<feature type="compositionally biased region" description="Basic and acidic residues" evidence="1">
    <location>
        <begin position="17"/>
        <end position="28"/>
    </location>
</feature>
<evidence type="ECO:0000313" key="2">
    <source>
        <dbReference type="EMBL" id="KAH7645756.1"/>
    </source>
</evidence>
<accession>A0A9D4SLE0</accession>
<dbReference type="InterPro" id="IPR052852">
    <property type="entry name" value="SSU_Processome_Comp"/>
</dbReference>
<dbReference type="Proteomes" id="UP000828236">
    <property type="component" value="Unassembled WGS sequence"/>
</dbReference>
<protein>
    <submittedName>
        <fullName evidence="2">Duf4602 domain containing protein</fullName>
    </submittedName>
</protein>
<dbReference type="EMBL" id="SDOV01000001">
    <property type="protein sequence ID" value="KAH7645756.1"/>
    <property type="molecule type" value="Genomic_DNA"/>
</dbReference>
<feature type="compositionally biased region" description="Basic and acidic residues" evidence="1">
    <location>
        <begin position="74"/>
        <end position="89"/>
    </location>
</feature>
<reference evidence="2" key="1">
    <citation type="submission" date="2020-06" db="EMBL/GenBank/DDBJ databases">
        <authorList>
            <person name="Ji K."/>
            <person name="Li J."/>
        </authorList>
    </citation>
    <scope>NUCLEOTIDE SEQUENCE</scope>
    <source>
        <strain evidence="2">JKM2019</strain>
        <tissue evidence="2">Whole body</tissue>
    </source>
</reference>
<dbReference type="OrthoDB" id="10067479at2759"/>
<name>A0A9D4SLE0_DERFA</name>
<feature type="compositionally biased region" description="Basic residues" evidence="1">
    <location>
        <begin position="1"/>
        <end position="16"/>
    </location>
</feature>
<sequence>MSRQNFRKNNKFQTSKRKLEPNEFDLEKARHEVFNLGIKGFSDKDKRAAKRELAIRLGATPKKPRGKNIQQHLQEVRERKQREREEREQQQQQNHTSGTTLKRKKQKPQPKKKGLNEVRGMDYQLGRFRDGVQYLSRQDIEKITKNKRLR</sequence>
<feature type="compositionally biased region" description="Basic residues" evidence="1">
    <location>
        <begin position="101"/>
        <end position="113"/>
    </location>
</feature>
<feature type="region of interest" description="Disordered" evidence="1">
    <location>
        <begin position="1"/>
        <end position="28"/>
    </location>
</feature>
<evidence type="ECO:0000256" key="1">
    <source>
        <dbReference type="SAM" id="MobiDB-lite"/>
    </source>
</evidence>
<dbReference type="InterPro" id="IPR027973">
    <property type="entry name" value="FSAF1-like"/>
</dbReference>
<dbReference type="Pfam" id="PF15375">
    <property type="entry name" value="FSAF1"/>
    <property type="match status" value="1"/>
</dbReference>